<gene>
    <name evidence="4" type="ORF">L227DRAFT_606822</name>
</gene>
<protein>
    <submittedName>
        <fullName evidence="4">NAD(P)-binding protein</fullName>
    </submittedName>
</protein>
<dbReference type="Proteomes" id="UP000313359">
    <property type="component" value="Unassembled WGS sequence"/>
</dbReference>
<dbReference type="AlphaFoldDB" id="A0A5C2SNS9"/>
<dbReference type="EMBL" id="ML122252">
    <property type="protein sequence ID" value="RPD65280.1"/>
    <property type="molecule type" value="Genomic_DNA"/>
</dbReference>
<evidence type="ECO:0000313" key="5">
    <source>
        <dbReference type="Proteomes" id="UP000313359"/>
    </source>
</evidence>
<sequence length="370" mass="40535">MPAVVSGKVLVTGANGYVAAWVLEDLLENGFAVRGTVRSESKTAHLREHLKAFGEKLEFVIVDDMTGVRNSSVEGIQDPNSYPAFPQDGAFDEAAAGVDVIMHIASPVTSAATDPEEVIGPAVRGTTSLLNSALKHQATVKRVFVMSSCAAVYTPSLSDAQEKTAIVDEKNWNEVSVEHVKEKGKEADGMHIYRASKVLAERAAWDLYEREKSREGGLGWDLVTMCPPWVFGPVVHEAPTLEIFGSTQSLWYNNVVKGEVKGDALTKAGYEWVDVRDLARAHTLALVTPAAGGERFIIRGGRAVWQDFVNAARKFSDKIPAGDPDYNPDEAFFPARFIADKSIRILGMNYRTMDELSKDSLEDFVTRGWL</sequence>
<reference evidence="4" key="1">
    <citation type="journal article" date="2018" name="Genome Biol. Evol.">
        <title>Genomics and development of Lentinus tigrinus, a white-rot wood-decaying mushroom with dimorphic fruiting bodies.</title>
        <authorList>
            <person name="Wu B."/>
            <person name="Xu Z."/>
            <person name="Knudson A."/>
            <person name="Carlson A."/>
            <person name="Chen N."/>
            <person name="Kovaka S."/>
            <person name="LaButti K."/>
            <person name="Lipzen A."/>
            <person name="Pennachio C."/>
            <person name="Riley R."/>
            <person name="Schakwitz W."/>
            <person name="Umezawa K."/>
            <person name="Ohm R.A."/>
            <person name="Grigoriev I.V."/>
            <person name="Nagy L.G."/>
            <person name="Gibbons J."/>
            <person name="Hibbett D."/>
        </authorList>
    </citation>
    <scope>NUCLEOTIDE SEQUENCE [LARGE SCALE GENOMIC DNA]</scope>
    <source>
        <strain evidence="4">ALCF2SS1-6</strain>
    </source>
</reference>
<accession>A0A5C2SNS9</accession>
<dbReference type="InterPro" id="IPR050425">
    <property type="entry name" value="NAD(P)_dehydrat-like"/>
</dbReference>
<dbReference type="Gene3D" id="3.40.50.720">
    <property type="entry name" value="NAD(P)-binding Rossmann-like Domain"/>
    <property type="match status" value="1"/>
</dbReference>
<dbReference type="InterPro" id="IPR001509">
    <property type="entry name" value="Epimerase_deHydtase"/>
</dbReference>
<evidence type="ECO:0000259" key="3">
    <source>
        <dbReference type="Pfam" id="PF01370"/>
    </source>
</evidence>
<evidence type="ECO:0000256" key="1">
    <source>
        <dbReference type="ARBA" id="ARBA00023002"/>
    </source>
</evidence>
<evidence type="ECO:0000313" key="4">
    <source>
        <dbReference type="EMBL" id="RPD65280.1"/>
    </source>
</evidence>
<dbReference type="GO" id="GO:0016616">
    <property type="term" value="F:oxidoreductase activity, acting on the CH-OH group of donors, NAD or NADP as acceptor"/>
    <property type="evidence" value="ECO:0007669"/>
    <property type="project" value="TreeGrafter"/>
</dbReference>
<proteinExistence type="inferred from homology"/>
<dbReference type="OrthoDB" id="2735536at2759"/>
<dbReference type="PANTHER" id="PTHR10366:SF564">
    <property type="entry name" value="STEROL-4-ALPHA-CARBOXYLATE 3-DEHYDROGENASE, DECARBOXYLATING"/>
    <property type="match status" value="1"/>
</dbReference>
<dbReference type="PANTHER" id="PTHR10366">
    <property type="entry name" value="NAD DEPENDENT EPIMERASE/DEHYDRATASE"/>
    <property type="match status" value="1"/>
</dbReference>
<feature type="domain" description="NAD-dependent epimerase/dehydratase" evidence="3">
    <location>
        <begin position="9"/>
        <end position="294"/>
    </location>
</feature>
<keyword evidence="1" id="KW-0560">Oxidoreductase</keyword>
<comment type="similarity">
    <text evidence="2">Belongs to the NAD(P)-dependent epimerase/dehydratase family. Dihydroflavonol-4-reductase subfamily.</text>
</comment>
<dbReference type="InterPro" id="IPR036291">
    <property type="entry name" value="NAD(P)-bd_dom_sf"/>
</dbReference>
<dbReference type="SUPFAM" id="SSF51735">
    <property type="entry name" value="NAD(P)-binding Rossmann-fold domains"/>
    <property type="match status" value="1"/>
</dbReference>
<dbReference type="Pfam" id="PF01370">
    <property type="entry name" value="Epimerase"/>
    <property type="match status" value="1"/>
</dbReference>
<dbReference type="STRING" id="1328759.A0A5C2SNS9"/>
<name>A0A5C2SNS9_9APHY</name>
<evidence type="ECO:0000256" key="2">
    <source>
        <dbReference type="ARBA" id="ARBA00023445"/>
    </source>
</evidence>
<keyword evidence="5" id="KW-1185">Reference proteome</keyword>
<organism evidence="4 5">
    <name type="scientific">Lentinus tigrinus ALCF2SS1-6</name>
    <dbReference type="NCBI Taxonomy" id="1328759"/>
    <lineage>
        <taxon>Eukaryota</taxon>
        <taxon>Fungi</taxon>
        <taxon>Dikarya</taxon>
        <taxon>Basidiomycota</taxon>
        <taxon>Agaricomycotina</taxon>
        <taxon>Agaricomycetes</taxon>
        <taxon>Polyporales</taxon>
        <taxon>Polyporaceae</taxon>
        <taxon>Lentinus</taxon>
    </lineage>
</organism>